<comment type="caution">
    <text evidence="2">The sequence shown here is derived from an EMBL/GenBank/DDBJ whole genome shotgun (WGS) entry which is preliminary data.</text>
</comment>
<proteinExistence type="predicted"/>
<organism evidence="2 3">
    <name type="scientific">Neocallimastix californiae</name>
    <dbReference type="NCBI Taxonomy" id="1754190"/>
    <lineage>
        <taxon>Eukaryota</taxon>
        <taxon>Fungi</taxon>
        <taxon>Fungi incertae sedis</taxon>
        <taxon>Chytridiomycota</taxon>
        <taxon>Chytridiomycota incertae sedis</taxon>
        <taxon>Neocallimastigomycetes</taxon>
        <taxon>Neocallimastigales</taxon>
        <taxon>Neocallimastigaceae</taxon>
        <taxon>Neocallimastix</taxon>
    </lineage>
</organism>
<evidence type="ECO:0000313" key="2">
    <source>
        <dbReference type="EMBL" id="ORY09182.1"/>
    </source>
</evidence>
<reference evidence="2 3" key="1">
    <citation type="submission" date="2016-08" db="EMBL/GenBank/DDBJ databases">
        <title>A Parts List for Fungal Cellulosomes Revealed by Comparative Genomics.</title>
        <authorList>
            <consortium name="DOE Joint Genome Institute"/>
            <person name="Haitjema C.H."/>
            <person name="Gilmore S.P."/>
            <person name="Henske J.K."/>
            <person name="Solomon K.V."/>
            <person name="De Groot R."/>
            <person name="Kuo A."/>
            <person name="Mondo S.J."/>
            <person name="Salamov A.A."/>
            <person name="Labutti K."/>
            <person name="Zhao Z."/>
            <person name="Chiniquy J."/>
            <person name="Barry K."/>
            <person name="Brewer H.M."/>
            <person name="Purvine S.O."/>
            <person name="Wright A.T."/>
            <person name="Boxma B."/>
            <person name="Van Alen T."/>
            <person name="Hackstein J.H."/>
            <person name="Baker S.E."/>
            <person name="Grigoriev I.V."/>
            <person name="O'Malley M.A."/>
        </authorList>
    </citation>
    <scope>NUCLEOTIDE SEQUENCE [LARGE SCALE GENOMIC DNA]</scope>
    <source>
        <strain evidence="2 3">G1</strain>
    </source>
</reference>
<sequence>MGSLTSKCICCLCLSEEKSVKFSTYAVLTYTLLVLLISSFARDYYVIIYNVFLLAFLVKLLFDLNEKEKSSFKNYSGISLMFFTLICVYGIVNIIYILGMFSSLKKEIGVELLLVVMGYGKNNNEELDSEEKKEIVKIYKILSILFIVGYIIYAILMGNYFYTTYKYIKNLKEQKEYNRKLEAGNQ</sequence>
<feature type="transmembrane region" description="Helical" evidence="1">
    <location>
        <begin position="77"/>
        <end position="98"/>
    </location>
</feature>
<dbReference type="Proteomes" id="UP000193920">
    <property type="component" value="Unassembled WGS sequence"/>
</dbReference>
<name>A0A1Y1ZFY3_9FUNG</name>
<evidence type="ECO:0000313" key="3">
    <source>
        <dbReference type="Proteomes" id="UP000193920"/>
    </source>
</evidence>
<feature type="transmembrane region" description="Helical" evidence="1">
    <location>
        <begin position="138"/>
        <end position="162"/>
    </location>
</feature>
<feature type="transmembrane region" description="Helical" evidence="1">
    <location>
        <begin position="22"/>
        <end position="41"/>
    </location>
</feature>
<accession>A0A1Y1ZFY3</accession>
<keyword evidence="1" id="KW-0812">Transmembrane</keyword>
<keyword evidence="1" id="KW-1133">Transmembrane helix</keyword>
<evidence type="ECO:0000256" key="1">
    <source>
        <dbReference type="SAM" id="Phobius"/>
    </source>
</evidence>
<feature type="transmembrane region" description="Helical" evidence="1">
    <location>
        <begin position="47"/>
        <end position="65"/>
    </location>
</feature>
<protein>
    <submittedName>
        <fullName evidence="2">Uncharacterized protein</fullName>
    </submittedName>
</protein>
<dbReference type="AlphaFoldDB" id="A0A1Y1ZFY3"/>
<gene>
    <name evidence="2" type="ORF">LY90DRAFT_202616</name>
</gene>
<keyword evidence="1" id="KW-0472">Membrane</keyword>
<dbReference type="EMBL" id="MCOG01000411">
    <property type="protein sequence ID" value="ORY09182.1"/>
    <property type="molecule type" value="Genomic_DNA"/>
</dbReference>
<keyword evidence="3" id="KW-1185">Reference proteome</keyword>